<keyword evidence="2" id="KW-1185">Reference proteome</keyword>
<dbReference type="EMBL" id="JABEPP010000003">
    <property type="protein sequence ID" value="NNM73071.1"/>
    <property type="molecule type" value="Genomic_DNA"/>
</dbReference>
<proteinExistence type="predicted"/>
<name>A0A849I708_9HYPH</name>
<protein>
    <submittedName>
        <fullName evidence="1">Flagellar hook protein FlgE</fullName>
    </submittedName>
</protein>
<keyword evidence="1" id="KW-0282">Flagellum</keyword>
<dbReference type="Proteomes" id="UP000564885">
    <property type="component" value="Unassembled WGS sequence"/>
</dbReference>
<organism evidence="1 2">
    <name type="scientific">Enterovirga aerilata</name>
    <dbReference type="NCBI Taxonomy" id="2730920"/>
    <lineage>
        <taxon>Bacteria</taxon>
        <taxon>Pseudomonadati</taxon>
        <taxon>Pseudomonadota</taxon>
        <taxon>Alphaproteobacteria</taxon>
        <taxon>Hyphomicrobiales</taxon>
        <taxon>Methylobacteriaceae</taxon>
        <taxon>Enterovirga</taxon>
    </lineage>
</organism>
<evidence type="ECO:0000313" key="2">
    <source>
        <dbReference type="Proteomes" id="UP000564885"/>
    </source>
</evidence>
<gene>
    <name evidence="1" type="ORF">HJG44_11845</name>
</gene>
<sequence>MNVIGTASAGMAAAIRRLEADATDTAREDATEARKEDLAGKAVAAVAAKAEFQANAAVARTGSRTVGALVDILV</sequence>
<dbReference type="AlphaFoldDB" id="A0A849I708"/>
<reference evidence="1 2" key="1">
    <citation type="submission" date="2020-04" db="EMBL/GenBank/DDBJ databases">
        <title>Enterovirga sp. isolate from soil.</title>
        <authorList>
            <person name="Chea S."/>
            <person name="Kim D.-U."/>
        </authorList>
    </citation>
    <scope>NUCLEOTIDE SEQUENCE [LARGE SCALE GENOMIC DNA]</scope>
    <source>
        <strain evidence="1 2">DB1703</strain>
    </source>
</reference>
<evidence type="ECO:0000313" key="1">
    <source>
        <dbReference type="EMBL" id="NNM73071.1"/>
    </source>
</evidence>
<comment type="caution">
    <text evidence="1">The sequence shown here is derived from an EMBL/GenBank/DDBJ whole genome shotgun (WGS) entry which is preliminary data.</text>
</comment>
<dbReference type="RefSeq" id="WP_171218568.1">
    <property type="nucleotide sequence ID" value="NZ_JABEPP010000003.1"/>
</dbReference>
<accession>A0A849I708</accession>
<keyword evidence="1" id="KW-0966">Cell projection</keyword>
<keyword evidence="1" id="KW-0969">Cilium</keyword>